<dbReference type="CDD" id="cd20535">
    <property type="entry name" value="CYCLIN_CCNM_CCNQ_rpt2"/>
    <property type="match status" value="1"/>
</dbReference>
<sequence>MKDVIDVMELQREKSRKNVPMDYKSLEFNNGYTAARFIFECGIKLNGQPLTVATAAIIMHRFFKEVDPTNYDPFLIASSALYLAGKVKDDPLKIRDIINVAHNTLHRGSSLLEIGDEYWSMRDAIVQAELLIMRILKFEVSTTHPHKFMLHYLRSMEGWLGKEQLESVPVARAAATFLQDYHHDPSILDYDPRHVAIACISLSLQCYGIQLPLIEDTDDEAWYNIFVKDLPKEKHWEIMEKIMEVYNKETE</sequence>
<dbReference type="InterPro" id="IPR048055">
    <property type="entry name" value="Cyclin-Q_first_cyclin_box"/>
</dbReference>
<evidence type="ECO:0000256" key="2">
    <source>
        <dbReference type="ARBA" id="ARBA00019501"/>
    </source>
</evidence>
<dbReference type="InterPro" id="IPR048053">
    <property type="entry name" value="Cyclin-Q_second_cyclin_box"/>
</dbReference>
<dbReference type="GO" id="GO:0006357">
    <property type="term" value="P:regulation of transcription by RNA polymerase II"/>
    <property type="evidence" value="ECO:0007669"/>
    <property type="project" value="InterPro"/>
</dbReference>
<accession>A0A6P7GBP6</accession>
<dbReference type="Proteomes" id="UP001652700">
    <property type="component" value="Unplaced"/>
</dbReference>
<dbReference type="InParanoid" id="A0A6P7GBP6"/>
<feature type="domain" description="Cyclin-like" evidence="6">
    <location>
        <begin position="36"/>
        <end position="134"/>
    </location>
</feature>
<dbReference type="PIRSF" id="PIRSF028758">
    <property type="entry name" value="Cyclin, C/H/G types"/>
    <property type="match status" value="1"/>
</dbReference>
<dbReference type="SMART" id="SM00385">
    <property type="entry name" value="CYCLIN"/>
    <property type="match status" value="1"/>
</dbReference>
<evidence type="ECO:0000313" key="7">
    <source>
        <dbReference type="EnsemblMetazoa" id="XP_050504244.1"/>
    </source>
</evidence>
<keyword evidence="8" id="KW-1185">Reference proteome</keyword>
<keyword evidence="3 5" id="KW-0195">Cyclin</keyword>
<dbReference type="FunFam" id="1.10.472.10:FF:000042">
    <property type="entry name" value="FAM58A isoform 1"/>
    <property type="match status" value="1"/>
</dbReference>
<dbReference type="CDD" id="cd20534">
    <property type="entry name" value="CYCLIN_CCNM_CCNQ_rpt1"/>
    <property type="match status" value="1"/>
</dbReference>
<name>A0A6P7GBP6_DIAVI</name>
<dbReference type="InterPro" id="IPR006671">
    <property type="entry name" value="Cyclin_N"/>
</dbReference>
<evidence type="ECO:0000256" key="3">
    <source>
        <dbReference type="ARBA" id="ARBA00023127"/>
    </source>
</evidence>
<dbReference type="Pfam" id="PF00134">
    <property type="entry name" value="Cyclin_N"/>
    <property type="match status" value="1"/>
</dbReference>
<comment type="similarity">
    <text evidence="1">Belongs to the cyclin family. Cyclin-like FAM58 subfamily.</text>
</comment>
<gene>
    <name evidence="9" type="primary">LOC114340151</name>
</gene>
<proteinExistence type="inferred from homology"/>
<dbReference type="FunCoup" id="A0A6P7GBP6">
    <property type="interactions" value="841"/>
</dbReference>
<evidence type="ECO:0000259" key="6">
    <source>
        <dbReference type="SMART" id="SM00385"/>
    </source>
</evidence>
<dbReference type="GO" id="GO:0016538">
    <property type="term" value="F:cyclin-dependent protein serine/threonine kinase regulator activity"/>
    <property type="evidence" value="ECO:0007669"/>
    <property type="project" value="InterPro"/>
</dbReference>
<evidence type="ECO:0000256" key="4">
    <source>
        <dbReference type="ARBA" id="ARBA00032419"/>
    </source>
</evidence>
<dbReference type="InterPro" id="IPR036915">
    <property type="entry name" value="Cyclin-like_sf"/>
</dbReference>
<dbReference type="InterPro" id="IPR043198">
    <property type="entry name" value="Cyclin/Ssn8"/>
</dbReference>
<dbReference type="PANTHER" id="PTHR10026">
    <property type="entry name" value="CYCLIN"/>
    <property type="match status" value="1"/>
</dbReference>
<reference evidence="7" key="2">
    <citation type="submission" date="2025-05" db="UniProtKB">
        <authorList>
            <consortium name="EnsemblMetazoa"/>
        </authorList>
    </citation>
    <scope>IDENTIFICATION</scope>
</reference>
<dbReference type="EnsemblMetazoa" id="XM_050648289.1">
    <property type="protein sequence ID" value="XP_050504246.1"/>
    <property type="gene ID" value="LOC126883071"/>
</dbReference>
<protein>
    <recommendedName>
        <fullName evidence="2">Cyclin-Q</fullName>
    </recommendedName>
    <alternativeName>
        <fullName evidence="4">Cyclin-related protein FAM58A</fullName>
    </alternativeName>
</protein>
<evidence type="ECO:0000256" key="5">
    <source>
        <dbReference type="RuleBase" id="RU000383"/>
    </source>
</evidence>
<dbReference type="EnsemblMetazoa" id="XM_050648287.1">
    <property type="protein sequence ID" value="XP_050504244.1"/>
    <property type="gene ID" value="LOC126883071"/>
</dbReference>
<dbReference type="RefSeq" id="XP_028146674.1">
    <property type="nucleotide sequence ID" value="XM_028290873.1"/>
</dbReference>
<dbReference type="SUPFAM" id="SSF47954">
    <property type="entry name" value="Cyclin-like"/>
    <property type="match status" value="2"/>
</dbReference>
<evidence type="ECO:0000313" key="9">
    <source>
        <dbReference type="RefSeq" id="XP_028146674.1"/>
    </source>
</evidence>
<evidence type="ECO:0000313" key="8">
    <source>
        <dbReference type="Proteomes" id="UP001652700"/>
    </source>
</evidence>
<dbReference type="Gene3D" id="1.10.472.10">
    <property type="entry name" value="Cyclin-like"/>
    <property type="match status" value="2"/>
</dbReference>
<evidence type="ECO:0000256" key="1">
    <source>
        <dbReference type="ARBA" id="ARBA00010390"/>
    </source>
</evidence>
<reference evidence="9" key="1">
    <citation type="submission" date="2025-04" db="UniProtKB">
        <authorList>
            <consortium name="RefSeq"/>
        </authorList>
    </citation>
    <scope>IDENTIFICATION</scope>
    <source>
        <tissue evidence="9">Whole insect</tissue>
    </source>
</reference>
<dbReference type="EnsemblMetazoa" id="XM_050648288.1">
    <property type="protein sequence ID" value="XP_050504245.1"/>
    <property type="gene ID" value="LOC126883071"/>
</dbReference>
<organism evidence="9">
    <name type="scientific">Diabrotica virgifera virgifera</name>
    <name type="common">western corn rootworm</name>
    <dbReference type="NCBI Taxonomy" id="50390"/>
    <lineage>
        <taxon>Eukaryota</taxon>
        <taxon>Metazoa</taxon>
        <taxon>Ecdysozoa</taxon>
        <taxon>Arthropoda</taxon>
        <taxon>Hexapoda</taxon>
        <taxon>Insecta</taxon>
        <taxon>Pterygota</taxon>
        <taxon>Neoptera</taxon>
        <taxon>Endopterygota</taxon>
        <taxon>Coleoptera</taxon>
        <taxon>Polyphaga</taxon>
        <taxon>Cucujiformia</taxon>
        <taxon>Chrysomeloidea</taxon>
        <taxon>Chrysomelidae</taxon>
        <taxon>Galerucinae</taxon>
        <taxon>Diabroticina</taxon>
        <taxon>Diabroticites</taxon>
        <taxon>Diabrotica</taxon>
    </lineage>
</organism>
<dbReference type="OrthoDB" id="79090at2759"/>
<dbReference type="FunFam" id="1.10.472.10:FF:000122">
    <property type="entry name" value="Cyclin-related protein FAM58A"/>
    <property type="match status" value="1"/>
</dbReference>
<dbReference type="AlphaFoldDB" id="A0A6P7GBP6"/>
<dbReference type="InterPro" id="IPR013763">
    <property type="entry name" value="Cyclin-like_dom"/>
</dbReference>